<dbReference type="Gene3D" id="2.60.40.10">
    <property type="entry name" value="Immunoglobulins"/>
    <property type="match status" value="1"/>
</dbReference>
<dbReference type="Pfam" id="PF18962">
    <property type="entry name" value="Por_Secre_tail"/>
    <property type="match status" value="1"/>
</dbReference>
<evidence type="ECO:0000313" key="2">
    <source>
        <dbReference type="EMBL" id="OYD14725.1"/>
    </source>
</evidence>
<dbReference type="NCBIfam" id="TIGR04183">
    <property type="entry name" value="Por_Secre_tail"/>
    <property type="match status" value="1"/>
</dbReference>
<evidence type="ECO:0000313" key="3">
    <source>
        <dbReference type="Proteomes" id="UP000215559"/>
    </source>
</evidence>
<dbReference type="InterPro" id="IPR026444">
    <property type="entry name" value="Secre_tail"/>
</dbReference>
<dbReference type="Gene3D" id="2.60.40.4070">
    <property type="match status" value="1"/>
</dbReference>
<reference evidence="2 3" key="1">
    <citation type="submission" date="2017-07" db="EMBL/GenBank/DDBJ databases">
        <title>Recovery of genomes from metagenomes via a dereplication, aggregation, and scoring strategy.</title>
        <authorList>
            <person name="Sieber C.M."/>
            <person name="Probst A.J."/>
            <person name="Sharrar A."/>
            <person name="Thomas B.C."/>
            <person name="Hess M."/>
            <person name="Tringe S.G."/>
            <person name="Banfield J.F."/>
        </authorList>
    </citation>
    <scope>NUCLEOTIDE SEQUENCE [LARGE SCALE GENOMIC DNA]</scope>
    <source>
        <strain evidence="2">JGI_Cruoil_03_51_56</strain>
    </source>
</reference>
<sequence length="606" mass="66221">TEFNLLGDPTLDIWSEPPTQLCLDVQDTIRSGSQLLHVRVTESGNPVLGALVCAWKNREVYDTSHTNSSGIVNLQIHPVTIGSLSITATGHNRLPDRKIMTVIAGTPEPLITFLHASINDQGQHHPNGILEPGETGQLILAVRNIGTASAANARLTLHPIVTNILIPDSTAELGTIPAGDTAATNSLIVTAMPDILPGSDPGILAHIQSDENEWEFTFALHIGFPGRVTAEIDTTACALTVTARGAIGFDNEDTREGRGFRLQETDTSSLNIASLCLGNSADYVVDRFYTASETELDHDWTLNESLYVMAPAWNSRQFLKGAFTDAGHPHPENILVVQRALGTDEPDNDRFVILVYDIINRGTQPLDGLYAGILADFDVTATDRFHDLAQTSTECRTAYMHNVSIGNRFCGVKLLYPDIASHLACIDHSLYIYPDSGLSDDMKFRWLKGELGLPGSDRVYNWSVGVSAGPFDLHENNSAQRVAFAFVAAQDSNSYLATCRRCQEWFNTNVGIVAPYMSRIRKPSGLTVQPNPFTRSLTIHYHPDSPTSVNIEVYDAAGRLHTRLTSSEPGLEHTLIWSPANLAAGVYFLEVTAKDTDLVQRVILAR</sequence>
<gene>
    <name evidence="2" type="ORF">CH330_07795</name>
</gene>
<evidence type="ECO:0000259" key="1">
    <source>
        <dbReference type="Pfam" id="PF18962"/>
    </source>
</evidence>
<comment type="caution">
    <text evidence="2">The sequence shown here is derived from an EMBL/GenBank/DDBJ whole genome shotgun (WGS) entry which is preliminary data.</text>
</comment>
<dbReference type="Proteomes" id="UP000215559">
    <property type="component" value="Unassembled WGS sequence"/>
</dbReference>
<protein>
    <recommendedName>
        <fullName evidence="1">Secretion system C-terminal sorting domain-containing protein</fullName>
    </recommendedName>
</protein>
<name>A0A235BT42_UNCW3</name>
<dbReference type="InterPro" id="IPR013783">
    <property type="entry name" value="Ig-like_fold"/>
</dbReference>
<feature type="domain" description="Secretion system C-terminal sorting" evidence="1">
    <location>
        <begin position="530"/>
        <end position="603"/>
    </location>
</feature>
<feature type="non-terminal residue" evidence="2">
    <location>
        <position position="1"/>
    </location>
</feature>
<proteinExistence type="predicted"/>
<accession>A0A235BT42</accession>
<dbReference type="EMBL" id="NOZP01000140">
    <property type="protein sequence ID" value="OYD14725.1"/>
    <property type="molecule type" value="Genomic_DNA"/>
</dbReference>
<organism evidence="2 3">
    <name type="scientific">candidate division WOR-3 bacterium JGI_Cruoil_03_51_56</name>
    <dbReference type="NCBI Taxonomy" id="1973747"/>
    <lineage>
        <taxon>Bacteria</taxon>
        <taxon>Bacteria division WOR-3</taxon>
    </lineage>
</organism>
<dbReference type="AlphaFoldDB" id="A0A235BT42"/>